<feature type="compositionally biased region" description="Low complexity" evidence="1">
    <location>
        <begin position="96"/>
        <end position="112"/>
    </location>
</feature>
<dbReference type="Proteomes" id="UP000596742">
    <property type="component" value="Unassembled WGS sequence"/>
</dbReference>
<keyword evidence="3" id="KW-1185">Reference proteome</keyword>
<evidence type="ECO:0000256" key="1">
    <source>
        <dbReference type="SAM" id="MobiDB-lite"/>
    </source>
</evidence>
<proteinExistence type="predicted"/>
<feature type="region of interest" description="Disordered" evidence="1">
    <location>
        <begin position="87"/>
        <end position="112"/>
    </location>
</feature>
<comment type="caution">
    <text evidence="2">The sequence shown here is derived from an EMBL/GenBank/DDBJ whole genome shotgun (WGS) entry which is preliminary data.</text>
</comment>
<reference evidence="2" key="1">
    <citation type="submission" date="2018-11" db="EMBL/GenBank/DDBJ databases">
        <authorList>
            <person name="Alioto T."/>
            <person name="Alioto T."/>
        </authorList>
    </citation>
    <scope>NUCLEOTIDE SEQUENCE</scope>
</reference>
<evidence type="ECO:0000313" key="2">
    <source>
        <dbReference type="EMBL" id="VDI03143.1"/>
    </source>
</evidence>
<dbReference type="AlphaFoldDB" id="A0A8B6CBR6"/>
<evidence type="ECO:0000313" key="3">
    <source>
        <dbReference type="Proteomes" id="UP000596742"/>
    </source>
</evidence>
<dbReference type="EMBL" id="UYJE01001565">
    <property type="protein sequence ID" value="VDI03143.1"/>
    <property type="molecule type" value="Genomic_DNA"/>
</dbReference>
<accession>A0A8B6CBR6</accession>
<gene>
    <name evidence="2" type="ORF">MGAL_10B089383</name>
</gene>
<feature type="region of interest" description="Disordered" evidence="1">
    <location>
        <begin position="151"/>
        <end position="172"/>
    </location>
</feature>
<feature type="compositionally biased region" description="Low complexity" evidence="1">
    <location>
        <begin position="160"/>
        <end position="172"/>
    </location>
</feature>
<dbReference type="OrthoDB" id="10544468at2759"/>
<protein>
    <submittedName>
        <fullName evidence="2">Uncharacterized protein</fullName>
    </submittedName>
</protein>
<name>A0A8B6CBR6_MYTGA</name>
<sequence>MASLHIFTEIVGAEDTKGINVLKDMLEKRSLKFEAGINTPLITTTPPPARGDCQNEGKWYFAGDIMISGWTLDGCMFSERCLKGGHTRTESESNCPTTTHLPPTRHPTTSLPARGDCQNEGKWYFAGDIVMSGWTLDGCMFSERCLKGGHTRTESEPNCPTSTKLPPTLPSTTSLPARGDCKNEGKWYFAGDIVMSGWTLDGCMFGIRCIKGGHTRTEYGSNCQTLIHVG</sequence>
<organism evidence="2 3">
    <name type="scientific">Mytilus galloprovincialis</name>
    <name type="common">Mediterranean mussel</name>
    <dbReference type="NCBI Taxonomy" id="29158"/>
    <lineage>
        <taxon>Eukaryota</taxon>
        <taxon>Metazoa</taxon>
        <taxon>Spiralia</taxon>
        <taxon>Lophotrochozoa</taxon>
        <taxon>Mollusca</taxon>
        <taxon>Bivalvia</taxon>
        <taxon>Autobranchia</taxon>
        <taxon>Pteriomorphia</taxon>
        <taxon>Mytilida</taxon>
        <taxon>Mytiloidea</taxon>
        <taxon>Mytilidae</taxon>
        <taxon>Mytilinae</taxon>
        <taxon>Mytilus</taxon>
    </lineage>
</organism>